<feature type="region of interest" description="Disordered" evidence="1">
    <location>
        <begin position="1"/>
        <end position="63"/>
    </location>
</feature>
<name>A0A2A6BDT1_PRIPA</name>
<evidence type="ECO:0000256" key="1">
    <source>
        <dbReference type="SAM" id="MobiDB-lite"/>
    </source>
</evidence>
<evidence type="ECO:0000313" key="2">
    <source>
        <dbReference type="EnsemblMetazoa" id="PPA45129.1"/>
    </source>
</evidence>
<sequence>MRYVVPSEHTHTPHDRTSEKQKGREAESGSEDGADDVDGSTPSPPFEEANDPVESEPRRAPDIRATMATAEIAACG</sequence>
<feature type="compositionally biased region" description="Acidic residues" evidence="1">
    <location>
        <begin position="28"/>
        <end position="38"/>
    </location>
</feature>
<feature type="compositionally biased region" description="Basic and acidic residues" evidence="1">
    <location>
        <begin position="8"/>
        <end position="27"/>
    </location>
</feature>
<evidence type="ECO:0000313" key="3">
    <source>
        <dbReference type="Proteomes" id="UP000005239"/>
    </source>
</evidence>
<organism evidence="2 3">
    <name type="scientific">Pristionchus pacificus</name>
    <name type="common">Parasitic nematode worm</name>
    <dbReference type="NCBI Taxonomy" id="54126"/>
    <lineage>
        <taxon>Eukaryota</taxon>
        <taxon>Metazoa</taxon>
        <taxon>Ecdysozoa</taxon>
        <taxon>Nematoda</taxon>
        <taxon>Chromadorea</taxon>
        <taxon>Rhabditida</taxon>
        <taxon>Rhabditina</taxon>
        <taxon>Diplogasteromorpha</taxon>
        <taxon>Diplogasteroidea</taxon>
        <taxon>Neodiplogasteridae</taxon>
        <taxon>Pristionchus</taxon>
    </lineage>
</organism>
<gene>
    <name evidence="2" type="primary">WBGene00283498</name>
</gene>
<dbReference type="AlphaFoldDB" id="A0A2A6BDT1"/>
<dbReference type="Proteomes" id="UP000005239">
    <property type="component" value="Unassembled WGS sequence"/>
</dbReference>
<proteinExistence type="predicted"/>
<protein>
    <submittedName>
        <fullName evidence="2">Uncharacterized protein</fullName>
    </submittedName>
</protein>
<reference evidence="3" key="1">
    <citation type="journal article" date="2008" name="Nat. Genet.">
        <title>The Pristionchus pacificus genome provides a unique perspective on nematode lifestyle and parasitism.</title>
        <authorList>
            <person name="Dieterich C."/>
            <person name="Clifton S.W."/>
            <person name="Schuster L.N."/>
            <person name="Chinwalla A."/>
            <person name="Delehaunty K."/>
            <person name="Dinkelacker I."/>
            <person name="Fulton L."/>
            <person name="Fulton R."/>
            <person name="Godfrey J."/>
            <person name="Minx P."/>
            <person name="Mitreva M."/>
            <person name="Roeseler W."/>
            <person name="Tian H."/>
            <person name="Witte H."/>
            <person name="Yang S.P."/>
            <person name="Wilson R.K."/>
            <person name="Sommer R.J."/>
        </authorList>
    </citation>
    <scope>NUCLEOTIDE SEQUENCE [LARGE SCALE GENOMIC DNA]</scope>
    <source>
        <strain evidence="3">PS312</strain>
    </source>
</reference>
<accession>A0A8R1V319</accession>
<keyword evidence="3" id="KW-1185">Reference proteome</keyword>
<reference evidence="2" key="2">
    <citation type="submission" date="2022-06" db="UniProtKB">
        <authorList>
            <consortium name="EnsemblMetazoa"/>
        </authorList>
    </citation>
    <scope>IDENTIFICATION</scope>
    <source>
        <strain evidence="2">PS312</strain>
    </source>
</reference>
<dbReference type="EnsemblMetazoa" id="PPA45129.1">
    <property type="protein sequence ID" value="PPA45129.1"/>
    <property type="gene ID" value="WBGene00283498"/>
</dbReference>
<accession>A0A2A6BDT1</accession>